<accession>A0A9I9EF68</accession>
<organism evidence="1">
    <name type="scientific">Cucumis melo</name>
    <name type="common">Muskmelon</name>
    <dbReference type="NCBI Taxonomy" id="3656"/>
    <lineage>
        <taxon>Eukaryota</taxon>
        <taxon>Viridiplantae</taxon>
        <taxon>Streptophyta</taxon>
        <taxon>Embryophyta</taxon>
        <taxon>Tracheophyta</taxon>
        <taxon>Spermatophyta</taxon>
        <taxon>Magnoliopsida</taxon>
        <taxon>eudicotyledons</taxon>
        <taxon>Gunneridae</taxon>
        <taxon>Pentapetalae</taxon>
        <taxon>rosids</taxon>
        <taxon>fabids</taxon>
        <taxon>Cucurbitales</taxon>
        <taxon>Cucurbitaceae</taxon>
        <taxon>Benincaseae</taxon>
        <taxon>Cucumis</taxon>
    </lineage>
</organism>
<protein>
    <submittedName>
        <fullName evidence="1">Uncharacterized protein</fullName>
    </submittedName>
</protein>
<evidence type="ECO:0000313" key="1">
    <source>
        <dbReference type="EnsemblPlants" id="MELO3C032893.2.1"/>
    </source>
</evidence>
<dbReference type="Gramene" id="MELO3C032893.2.1">
    <property type="protein sequence ID" value="MELO3C032893.2.1"/>
    <property type="gene ID" value="MELO3C032893.2"/>
</dbReference>
<reference evidence="1" key="1">
    <citation type="submission" date="2023-03" db="UniProtKB">
        <authorList>
            <consortium name="EnsemblPlants"/>
        </authorList>
    </citation>
    <scope>IDENTIFICATION</scope>
</reference>
<proteinExistence type="predicted"/>
<dbReference type="EnsemblPlants" id="MELO3C032893.2.1">
    <property type="protein sequence ID" value="MELO3C032893.2.1"/>
    <property type="gene ID" value="MELO3C032893.2"/>
</dbReference>
<dbReference type="AlphaFoldDB" id="A0A9I9EF68"/>
<sequence length="60" mass="6755">MNQTETITEIDRYVRCSAKINSNLQPLPQSSSWKSQSMTYCCKLQGDKALQWSSLILAAS</sequence>
<name>A0A9I9EF68_CUCME</name>